<protein>
    <submittedName>
        <fullName evidence="2">Uncharacterized protein</fullName>
    </submittedName>
</protein>
<evidence type="ECO:0000313" key="1">
    <source>
        <dbReference type="Proteomes" id="UP000887565"/>
    </source>
</evidence>
<keyword evidence="1" id="KW-1185">Reference proteome</keyword>
<sequence>MTSPTANDVVRESTSVFLNDCLSPVVALITSLDVEKCLEKNNLSFAELLAPFSQLAVE</sequence>
<evidence type="ECO:0000313" key="2">
    <source>
        <dbReference type="WBParaSite" id="nRc.2.0.1.t13146-RA"/>
    </source>
</evidence>
<proteinExistence type="predicted"/>
<dbReference type="AlphaFoldDB" id="A0A915IG26"/>
<dbReference type="WBParaSite" id="nRc.2.0.1.t13146-RA">
    <property type="protein sequence ID" value="nRc.2.0.1.t13146-RA"/>
    <property type="gene ID" value="nRc.2.0.1.g13146"/>
</dbReference>
<organism evidence="1 2">
    <name type="scientific">Romanomermis culicivorax</name>
    <name type="common">Nematode worm</name>
    <dbReference type="NCBI Taxonomy" id="13658"/>
    <lineage>
        <taxon>Eukaryota</taxon>
        <taxon>Metazoa</taxon>
        <taxon>Ecdysozoa</taxon>
        <taxon>Nematoda</taxon>
        <taxon>Enoplea</taxon>
        <taxon>Dorylaimia</taxon>
        <taxon>Mermithida</taxon>
        <taxon>Mermithoidea</taxon>
        <taxon>Mermithidae</taxon>
        <taxon>Romanomermis</taxon>
    </lineage>
</organism>
<name>A0A915IG26_ROMCU</name>
<dbReference type="Proteomes" id="UP000887565">
    <property type="component" value="Unplaced"/>
</dbReference>
<reference evidence="2" key="1">
    <citation type="submission" date="2022-11" db="UniProtKB">
        <authorList>
            <consortium name="WormBaseParasite"/>
        </authorList>
    </citation>
    <scope>IDENTIFICATION</scope>
</reference>
<accession>A0A915IG26</accession>